<dbReference type="Proteomes" id="UP001163878">
    <property type="component" value="Chromosome"/>
</dbReference>
<evidence type="ECO:0000313" key="1">
    <source>
        <dbReference type="EMBL" id="UYQ65521.1"/>
    </source>
</evidence>
<organism evidence="1 2">
    <name type="scientific">Streptomyces peucetius</name>
    <dbReference type="NCBI Taxonomy" id="1950"/>
    <lineage>
        <taxon>Bacteria</taxon>
        <taxon>Bacillati</taxon>
        <taxon>Actinomycetota</taxon>
        <taxon>Actinomycetes</taxon>
        <taxon>Kitasatosporales</taxon>
        <taxon>Streptomycetaceae</taxon>
        <taxon>Streptomyces</taxon>
    </lineage>
</organism>
<evidence type="ECO:0000313" key="2">
    <source>
        <dbReference type="Proteomes" id="UP001163878"/>
    </source>
</evidence>
<reference evidence="1" key="1">
    <citation type="submission" date="2022-10" db="EMBL/GenBank/DDBJ databases">
        <title>Cytochrome P450 Catalyzes Benzene Ring Formation in the Biosynthesis of Trialkyl-Substituted Aromatic Polyketides.</title>
        <authorList>
            <person name="Zhao E."/>
            <person name="Ge H."/>
        </authorList>
    </citation>
    <scope>NUCLEOTIDE SEQUENCE</scope>
    <source>
        <strain evidence="1">NA0869</strain>
    </source>
</reference>
<gene>
    <name evidence="1" type="ORF">OGH68_31355</name>
</gene>
<accession>A0ABY6IEU1</accession>
<sequence>MRSTLALLADAPAQLLPARSPMAFTLTWLDIHGEPEALTDTDLRGGTNDEA</sequence>
<proteinExistence type="predicted"/>
<keyword evidence="2" id="KW-1185">Reference proteome</keyword>
<name>A0ABY6IEU1_STRPE</name>
<protein>
    <submittedName>
        <fullName evidence="1">Uncharacterized protein</fullName>
    </submittedName>
</protein>
<dbReference type="RefSeq" id="WP_264248738.1">
    <property type="nucleotide sequence ID" value="NZ_CP107567.1"/>
</dbReference>
<dbReference type="EMBL" id="CP107567">
    <property type="protein sequence ID" value="UYQ65521.1"/>
    <property type="molecule type" value="Genomic_DNA"/>
</dbReference>